<organism evidence="1 2">
    <name type="scientific">Antarcticirhabdus aurantiaca</name>
    <dbReference type="NCBI Taxonomy" id="2606717"/>
    <lineage>
        <taxon>Bacteria</taxon>
        <taxon>Pseudomonadati</taxon>
        <taxon>Pseudomonadota</taxon>
        <taxon>Alphaproteobacteria</taxon>
        <taxon>Hyphomicrobiales</taxon>
        <taxon>Aurantimonadaceae</taxon>
        <taxon>Antarcticirhabdus</taxon>
    </lineage>
</organism>
<reference evidence="1" key="1">
    <citation type="submission" date="2022-11" db="EMBL/GenBank/DDBJ databases">
        <title>beta-Carotene-producing bacterium, Jeongeuplla avenae sp. nov., alleviates the salt stress of Arabidopsis seedlings.</title>
        <authorList>
            <person name="Jiang L."/>
            <person name="Lee J."/>
        </authorList>
    </citation>
    <scope>NUCLEOTIDE SEQUENCE</scope>
    <source>
        <strain evidence="1">DY_R2A_6</strain>
    </source>
</reference>
<dbReference type="Proteomes" id="UP001163223">
    <property type="component" value="Chromosome"/>
</dbReference>
<evidence type="ECO:0000313" key="2">
    <source>
        <dbReference type="Proteomes" id="UP001163223"/>
    </source>
</evidence>
<accession>A0ACD4NSV9</accession>
<name>A0ACD4NSV9_9HYPH</name>
<sequence length="418" mass="43201">MDSPRIPPASAESLEPPNEGGAPPPAWIERGTPAFARVGFALFLAGFSTFALLYCVQPLLPEFARHYRVSPGESSLALSLTTGFLALAILLAGALSQGLPRRGLMFGSMAAAAVLNLAAAAAPNWPLLLLARALEGFVLGGVPAVAMAYLAEEIHPRNLGKSMGLYVAGTAFGGMMGRVGMGLLTEIASWQVAMAILGGLCLLAAVGFLLLLPPSRNATVQRGLGARHHLRTWGGLLARPALMRILLIAFCVMSVFVTIFNYAGFRLSAPPYALGQTAIAMIFLAYGFGIFASSTAGSLADRFGRRSLLLAGLGLMAAGVATTLAGPLVLVILGIVLVTIGFFAAHSVASGWVGPLAGPAKGHAASLYLLFYYAGSSISGSAAGWAWEHGGWGAVAGFCFVFVAAALVLAARMREARA</sequence>
<gene>
    <name evidence="1" type="ORF">OXU80_05910</name>
</gene>
<dbReference type="EMBL" id="CP113520">
    <property type="protein sequence ID" value="WAJ29757.1"/>
    <property type="molecule type" value="Genomic_DNA"/>
</dbReference>
<proteinExistence type="predicted"/>
<keyword evidence="2" id="KW-1185">Reference proteome</keyword>
<protein>
    <submittedName>
        <fullName evidence="1">MFS transporter</fullName>
    </submittedName>
</protein>
<evidence type="ECO:0000313" key="1">
    <source>
        <dbReference type="EMBL" id="WAJ29757.1"/>
    </source>
</evidence>